<keyword evidence="3" id="KW-0963">Cytoplasm</keyword>
<dbReference type="Gene3D" id="3.40.50.300">
    <property type="entry name" value="P-loop containing nucleotide triphosphate hydrolases"/>
    <property type="match status" value="1"/>
</dbReference>
<keyword evidence="3" id="KW-0378">Hydrolase</keyword>
<dbReference type="InterPro" id="IPR030870">
    <property type="entry name" value="ZapE"/>
</dbReference>
<dbReference type="SUPFAM" id="SSF52540">
    <property type="entry name" value="P-loop containing nucleoside triphosphate hydrolases"/>
    <property type="match status" value="1"/>
</dbReference>
<evidence type="ECO:0000313" key="4">
    <source>
        <dbReference type="EMBL" id="NMP28623.1"/>
    </source>
</evidence>
<dbReference type="GO" id="GO:0005737">
    <property type="term" value="C:cytoplasm"/>
    <property type="evidence" value="ECO:0007669"/>
    <property type="project" value="UniProtKB-SubCell"/>
</dbReference>
<dbReference type="Proteomes" id="UP000585363">
    <property type="component" value="Unassembled WGS sequence"/>
</dbReference>
<dbReference type="Pfam" id="PF03969">
    <property type="entry name" value="AFG1_ATPase"/>
    <property type="match status" value="1"/>
</dbReference>
<dbReference type="NCBIfam" id="NF040713">
    <property type="entry name" value="ZapE"/>
    <property type="match status" value="1"/>
</dbReference>
<sequence>MQSTTPLICYQSALDAGEFQPDDVQKQAVTRLDAIYQQLVAAKPADLAENRGWLGRLLKKTANKTAQRPVQGLYMWGGVGRGKTWLMDLFFHSLPGDRKMRLHFHRFMLRVHQELTQLQGQVDPLEIIADHFKQETDVLCFDEFFVSDITDAMLLATLLQALFARGITLVATSNIPPDNLYRNGLQRARFLPAIALINQYCDVMNVDAGIDYRLRTLTQANLWLTPEAGKTSSELDEAMHVMFGKLAGQAGEQAPVLEVNHRPLQAIASADGVLAVEFHTLCEEARSQLDYIALSRLYHSVLLHNVPVMHRDQENAARRFLALVDEFYERRVKLVVSAEVAMFEIYRGERLKFEYQRCLSRLQEMQSEEYLASEHLP</sequence>
<dbReference type="RefSeq" id="WP_169404406.1">
    <property type="nucleotide sequence ID" value="NZ_JAADJU010000009.1"/>
</dbReference>
<dbReference type="EMBL" id="JAADJU010000009">
    <property type="protein sequence ID" value="NMP28623.1"/>
    <property type="molecule type" value="Genomic_DNA"/>
</dbReference>
<keyword evidence="3" id="KW-0131">Cell cycle</keyword>
<comment type="similarity">
    <text evidence="3">Belongs to the AFG1 ATPase family. ZapE subfamily.</text>
</comment>
<name>A0A848MMV2_9GAMM</name>
<keyword evidence="3 4" id="KW-0132">Cell division</keyword>
<reference evidence="4 5" key="2">
    <citation type="submission" date="2020-06" db="EMBL/GenBank/DDBJ databases">
        <title>Polyphasic characterization of a Rahnella strain isolated from tree sap.</title>
        <authorList>
            <person name="Kim I.S."/>
        </authorList>
    </citation>
    <scope>NUCLEOTIDE SEQUENCE [LARGE SCALE GENOMIC DNA]</scope>
    <source>
        <strain evidence="4 5">SAP-1</strain>
    </source>
</reference>
<feature type="binding site" evidence="3">
    <location>
        <begin position="77"/>
        <end position="84"/>
    </location>
    <ligand>
        <name>ATP</name>
        <dbReference type="ChEBI" id="CHEBI:30616"/>
    </ligand>
</feature>
<evidence type="ECO:0000256" key="3">
    <source>
        <dbReference type="HAMAP-Rule" id="MF_01919"/>
    </source>
</evidence>
<evidence type="ECO:0000256" key="2">
    <source>
        <dbReference type="ARBA" id="ARBA00022840"/>
    </source>
</evidence>
<dbReference type="AlphaFoldDB" id="A0A848MMV2"/>
<evidence type="ECO:0000256" key="1">
    <source>
        <dbReference type="ARBA" id="ARBA00022741"/>
    </source>
</evidence>
<keyword evidence="2 3" id="KW-0067">ATP-binding</keyword>
<dbReference type="FunFam" id="3.40.50.300:FF:001019">
    <property type="entry name" value="Cell division protein ZapE"/>
    <property type="match status" value="1"/>
</dbReference>
<protein>
    <recommendedName>
        <fullName evidence="3">Cell division protein ZapE</fullName>
    </recommendedName>
    <alternativeName>
        <fullName evidence="3">Z ring-associated protein ZapE</fullName>
    </alternativeName>
</protein>
<organism evidence="4 5">
    <name type="scientific">Rouxiella aceris</name>
    <dbReference type="NCBI Taxonomy" id="2703884"/>
    <lineage>
        <taxon>Bacteria</taxon>
        <taxon>Pseudomonadati</taxon>
        <taxon>Pseudomonadota</taxon>
        <taxon>Gammaproteobacteria</taxon>
        <taxon>Enterobacterales</taxon>
        <taxon>Yersiniaceae</taxon>
        <taxon>Rouxiella</taxon>
    </lineage>
</organism>
<keyword evidence="5" id="KW-1185">Reference proteome</keyword>
<gene>
    <name evidence="3" type="primary">zapE</name>
    <name evidence="4" type="ORF">GW590_17300</name>
</gene>
<comment type="caution">
    <text evidence="4">The sequence shown here is derived from an EMBL/GenBank/DDBJ whole genome shotgun (WGS) entry which is preliminary data.</text>
</comment>
<dbReference type="PANTHER" id="PTHR12169">
    <property type="entry name" value="ATPASE N2B"/>
    <property type="match status" value="1"/>
</dbReference>
<dbReference type="GO" id="GO:0016887">
    <property type="term" value="F:ATP hydrolysis activity"/>
    <property type="evidence" value="ECO:0007669"/>
    <property type="project" value="UniProtKB-UniRule"/>
</dbReference>
<dbReference type="GO" id="GO:0051301">
    <property type="term" value="P:cell division"/>
    <property type="evidence" value="ECO:0007669"/>
    <property type="project" value="UniProtKB-UniRule"/>
</dbReference>
<dbReference type="PANTHER" id="PTHR12169:SF6">
    <property type="entry name" value="AFG1-LIKE ATPASE"/>
    <property type="match status" value="1"/>
</dbReference>
<dbReference type="InterPro" id="IPR005654">
    <property type="entry name" value="ATPase_AFG1-like"/>
</dbReference>
<comment type="function">
    <text evidence="3">Reduces the stability of FtsZ polymers in the presence of ATP.</text>
</comment>
<comment type="subcellular location">
    <subcellularLocation>
        <location evidence="3">Cytoplasm</location>
    </subcellularLocation>
</comment>
<dbReference type="GO" id="GO:0032153">
    <property type="term" value="C:cell division site"/>
    <property type="evidence" value="ECO:0007669"/>
    <property type="project" value="TreeGrafter"/>
</dbReference>
<dbReference type="InterPro" id="IPR027417">
    <property type="entry name" value="P-loop_NTPase"/>
</dbReference>
<reference evidence="4 5" key="1">
    <citation type="submission" date="2020-01" db="EMBL/GenBank/DDBJ databases">
        <authorList>
            <person name="Lee S.D."/>
        </authorList>
    </citation>
    <scope>NUCLEOTIDE SEQUENCE [LARGE SCALE GENOMIC DNA]</scope>
    <source>
        <strain evidence="4 5">SAP-1</strain>
    </source>
</reference>
<proteinExistence type="inferred from homology"/>
<keyword evidence="1 3" id="KW-0547">Nucleotide-binding</keyword>
<evidence type="ECO:0000313" key="5">
    <source>
        <dbReference type="Proteomes" id="UP000585363"/>
    </source>
</evidence>
<accession>A0A848MMV2</accession>
<comment type="subunit">
    <text evidence="3">Interacts with FtsZ.</text>
</comment>
<dbReference type="GO" id="GO:0005524">
    <property type="term" value="F:ATP binding"/>
    <property type="evidence" value="ECO:0007669"/>
    <property type="project" value="UniProtKB-UniRule"/>
</dbReference>
<dbReference type="HAMAP" id="MF_01919">
    <property type="entry name" value="ZapE"/>
    <property type="match status" value="1"/>
</dbReference>